<evidence type="ECO:0000256" key="1">
    <source>
        <dbReference type="ARBA" id="ARBA00004604"/>
    </source>
</evidence>
<dbReference type="InterPro" id="IPR029063">
    <property type="entry name" value="SAM-dependent_MTases_sf"/>
</dbReference>
<feature type="region of interest" description="Disordered" evidence="9">
    <location>
        <begin position="404"/>
        <end position="623"/>
    </location>
</feature>
<evidence type="ECO:0000313" key="13">
    <source>
        <dbReference type="EnsemblMetazoa" id="XP_003387954.2"/>
    </source>
</evidence>
<dbReference type="PANTHER" id="PTHR10920">
    <property type="entry name" value="RIBOSOMAL RNA METHYLTRANSFERASE"/>
    <property type="match status" value="1"/>
</dbReference>
<dbReference type="FunFam" id="3.40.50.150:FF:000004">
    <property type="entry name" value="AdoMet-dependent rRNA methyltransferase SPB1"/>
    <property type="match status" value="1"/>
</dbReference>
<dbReference type="GO" id="GO:0005730">
    <property type="term" value="C:nucleolus"/>
    <property type="evidence" value="ECO:0007669"/>
    <property type="project" value="UniProtKB-SubCell"/>
</dbReference>
<keyword evidence="3 8" id="KW-0698">rRNA processing</keyword>
<dbReference type="GO" id="GO:0000466">
    <property type="term" value="P:maturation of 5.8S rRNA from tricistronic rRNA transcript (SSU-rRNA, 5.8S rRNA, LSU-rRNA)"/>
    <property type="evidence" value="ECO:0007669"/>
    <property type="project" value="TreeGrafter"/>
</dbReference>
<evidence type="ECO:0000256" key="2">
    <source>
        <dbReference type="ARBA" id="ARBA00022517"/>
    </source>
</evidence>
<dbReference type="InterPro" id="IPR024576">
    <property type="entry name" value="rRNA_MeTfrase_Spb1_DUF3381"/>
</dbReference>
<feature type="active site" description="Proton acceptor" evidence="8">
    <location>
        <position position="180"/>
    </location>
</feature>
<dbReference type="EC" id="2.1.1.-" evidence="8"/>
<feature type="binding site" evidence="8">
    <location>
        <position position="115"/>
    </location>
    <ligand>
        <name>S-adenosyl-L-methionine</name>
        <dbReference type="ChEBI" id="CHEBI:59789"/>
    </ligand>
</feature>
<feature type="region of interest" description="Disordered" evidence="9">
    <location>
        <begin position="350"/>
        <end position="371"/>
    </location>
</feature>
<comment type="subcellular location">
    <subcellularLocation>
        <location evidence="1 8">Nucleus</location>
        <location evidence="1 8">Nucleolus</location>
    </subcellularLocation>
</comment>
<dbReference type="KEGG" id="aqu:100633598"/>
<comment type="function">
    <text evidence="8">Probable methyltransferase involved in the maturation of rRNA and in the biogenesis of ribosomal subunits.</text>
</comment>
<keyword evidence="2 8" id="KW-0690">Ribosome biogenesis</keyword>
<evidence type="ECO:0000259" key="12">
    <source>
        <dbReference type="Pfam" id="PF11861"/>
    </source>
</evidence>
<dbReference type="RefSeq" id="XP_003387954.2">
    <property type="nucleotide sequence ID" value="XM_003387906.3"/>
</dbReference>
<feature type="compositionally biased region" description="Basic residues" evidence="9">
    <location>
        <begin position="790"/>
        <end position="805"/>
    </location>
</feature>
<feature type="binding site" evidence="8">
    <location>
        <position position="79"/>
    </location>
    <ligand>
        <name>S-adenosyl-L-methionine</name>
        <dbReference type="ChEBI" id="CHEBI:59789"/>
    </ligand>
</feature>
<sequence length="805" mass="91831">MGYGLHTFQPHPSRHVHHTQQIIMGKKAKIGKKRKDKFYHLAKETGYRARSAFKLIQLNRKFQFLQKSRVLIDLCAAPGGWLQVASQHMPVSSLIIGVDLVSIKPIPNAITIQADITTPNCRHLIQKELKTWKVDCVLNDGAPNVGSAWIQDAFSQARLTLSALKLATDFLKPGGWFVTKVFRSKDYQQLLNVFQKLFKKVHATKPQASRSESAEIFVVCQEYLVKGKPDEKLLDPKFVFEEQEPLEKPKITLQNIQKHTKSSSTGYPEGQHVLFNSLPVVDFILSDDHMSVLASSHQFVFDKTSEVFNKHPLTTEEIKELCSDIKVLGLKELKVLIKWRAKMKEFLDQVSDSEDESGTKGAGSDNEMDLSEVDARVKELAKEEKAELKSILRYKRKQRRKVEERLKSQQEEDDPVTGEVTSGGKEKLFSLNHIKTSSQLEEVEGEDIDGDALETDDEETASAQRPLLVEEDYNIREDSSNEEEENEEGEIEYEESDDDDNDEDMELDNEDKSNPLVVSLEDKKKGKSQKTVRWFSNPLFEGVLSGEKDEEEEVAAAMERYKQKGGKIISKEEEQGSNDEDENDENNVEDLAISPTAVQHSGFDDDSDTSEDEEDVAPKKVRKLDPAGLAIGALLVQSRKKRQDLIESGYNRWTSDDPNLPDWFREDESSHCQKQLPITKDMVDEYRKRLKEINARPIKKIAEAKARKKQRAARKLTKAREKARVICDTPDVTDQEKVRQIKGIYKKAGLTSNKKRDVQYVVAKRGLGKRVKRPAGVSGRFKVVDPRMKKDNRRQKAQYKKQRKH</sequence>
<dbReference type="InterPro" id="IPR002877">
    <property type="entry name" value="RNA_MeTrfase_FtsJ_dom"/>
</dbReference>
<dbReference type="Gene3D" id="3.40.50.150">
    <property type="entry name" value="Vaccinia Virus protein VP39"/>
    <property type="match status" value="1"/>
</dbReference>
<feature type="domain" description="DUF3381" evidence="12">
    <location>
        <begin position="258"/>
        <end position="405"/>
    </location>
</feature>
<evidence type="ECO:0000256" key="8">
    <source>
        <dbReference type="HAMAP-Rule" id="MF_03163"/>
    </source>
</evidence>
<evidence type="ECO:0000256" key="4">
    <source>
        <dbReference type="ARBA" id="ARBA00022603"/>
    </source>
</evidence>
<keyword evidence="14" id="KW-1185">Reference proteome</keyword>
<dbReference type="EnsemblMetazoa" id="XM_003387906.3">
    <property type="protein sequence ID" value="XP_003387954.2"/>
    <property type="gene ID" value="LOC100633598"/>
</dbReference>
<dbReference type="Pfam" id="PF11861">
    <property type="entry name" value="DUF3381"/>
    <property type="match status" value="1"/>
</dbReference>
<dbReference type="InterPro" id="IPR012920">
    <property type="entry name" value="rRNA_MeTfrase_SPB1-like_C"/>
</dbReference>
<reference evidence="13" key="2">
    <citation type="submission" date="2024-06" db="UniProtKB">
        <authorList>
            <consortium name="EnsemblMetazoa"/>
        </authorList>
    </citation>
    <scope>IDENTIFICATION</scope>
</reference>
<feature type="domain" description="Ribosomal RNA methyltransferase SPB1-like C-terminal" evidence="11">
    <location>
        <begin position="593"/>
        <end position="799"/>
    </location>
</feature>
<dbReference type="InterPro" id="IPR050082">
    <property type="entry name" value="RNA_methyltr_RlmE"/>
</dbReference>
<feature type="domain" description="Ribosomal RNA methyltransferase FtsJ" evidence="10">
    <location>
        <begin position="47"/>
        <end position="223"/>
    </location>
</feature>
<dbReference type="PANTHER" id="PTHR10920:SF13">
    <property type="entry name" value="PRE-RRNA 2'-O-RIBOSE RNA METHYLTRANSFERASE FTSJ3"/>
    <property type="match status" value="1"/>
</dbReference>
<evidence type="ECO:0000256" key="6">
    <source>
        <dbReference type="ARBA" id="ARBA00022691"/>
    </source>
</evidence>
<comment type="catalytic activity">
    <reaction evidence="8">
        <text>a ribonucleotide in rRNA + S-adenosyl-L-methionine = a 2'-O-methylribonucleotide in rRNA + S-adenosyl-L-homocysteine + H(+)</text>
        <dbReference type="Rhea" id="RHEA:48628"/>
        <dbReference type="Rhea" id="RHEA-COMP:12164"/>
        <dbReference type="Rhea" id="RHEA-COMP:12165"/>
        <dbReference type="ChEBI" id="CHEBI:15378"/>
        <dbReference type="ChEBI" id="CHEBI:57856"/>
        <dbReference type="ChEBI" id="CHEBI:59789"/>
        <dbReference type="ChEBI" id="CHEBI:90675"/>
        <dbReference type="ChEBI" id="CHEBI:90676"/>
    </reaction>
</comment>
<keyword evidence="6 8" id="KW-0949">S-adenosyl-L-methionine</keyword>
<dbReference type="HAMAP" id="MF_01547">
    <property type="entry name" value="RNA_methyltr_E"/>
    <property type="match status" value="1"/>
</dbReference>
<dbReference type="GO" id="GO:0008650">
    <property type="term" value="F:rRNA (uridine-2'-O-)-methyltransferase activity"/>
    <property type="evidence" value="ECO:0007669"/>
    <property type="project" value="TreeGrafter"/>
</dbReference>
<proteinExistence type="inferred from homology"/>
<feature type="binding site" evidence="8">
    <location>
        <position position="140"/>
    </location>
    <ligand>
        <name>S-adenosyl-L-methionine</name>
        <dbReference type="ChEBI" id="CHEBI:59789"/>
    </ligand>
</feature>
<feature type="compositionally biased region" description="Acidic residues" evidence="9">
    <location>
        <begin position="480"/>
        <end position="509"/>
    </location>
</feature>
<name>A0AAN0IFR4_AMPQE</name>
<accession>A0AAN0IFR4</accession>
<dbReference type="Pfam" id="PF07780">
    <property type="entry name" value="Spb1_C"/>
    <property type="match status" value="1"/>
</dbReference>
<keyword evidence="5 8" id="KW-0808">Transferase</keyword>
<dbReference type="GO" id="GO:0000463">
    <property type="term" value="P:maturation of LSU-rRNA from tricistronic rRNA transcript (SSU-rRNA, 5.8S rRNA, LSU-rRNA)"/>
    <property type="evidence" value="ECO:0007669"/>
    <property type="project" value="TreeGrafter"/>
</dbReference>
<feature type="compositionally biased region" description="Acidic residues" evidence="9">
    <location>
        <begin position="441"/>
        <end position="460"/>
    </location>
</feature>
<feature type="compositionally biased region" description="Acidic residues" evidence="9">
    <location>
        <begin position="575"/>
        <end position="588"/>
    </location>
</feature>
<dbReference type="HAMAP" id="MF_03163">
    <property type="entry name" value="RNA_methyltr_E_SPB1"/>
    <property type="match status" value="1"/>
</dbReference>
<dbReference type="GO" id="GO:0016435">
    <property type="term" value="F:rRNA (guanine) methyltransferase activity"/>
    <property type="evidence" value="ECO:0007669"/>
    <property type="project" value="TreeGrafter"/>
</dbReference>
<dbReference type="AlphaFoldDB" id="A0AAN0IFR4"/>
<dbReference type="SUPFAM" id="SSF53335">
    <property type="entry name" value="S-adenosyl-L-methionine-dependent methyltransferases"/>
    <property type="match status" value="1"/>
</dbReference>
<evidence type="ECO:0000256" key="3">
    <source>
        <dbReference type="ARBA" id="ARBA00022552"/>
    </source>
</evidence>
<evidence type="ECO:0000259" key="11">
    <source>
        <dbReference type="Pfam" id="PF07780"/>
    </source>
</evidence>
<keyword evidence="7 8" id="KW-0539">Nucleus</keyword>
<evidence type="ECO:0000313" key="14">
    <source>
        <dbReference type="Proteomes" id="UP000007879"/>
    </source>
</evidence>
<dbReference type="InterPro" id="IPR028589">
    <property type="entry name" value="SPB1-like"/>
</dbReference>
<evidence type="ECO:0000256" key="5">
    <source>
        <dbReference type="ARBA" id="ARBA00022679"/>
    </source>
</evidence>
<protein>
    <recommendedName>
        <fullName evidence="8">Putative rRNA methyltransferase</fullName>
        <ecNumber evidence="8">2.1.1.-</ecNumber>
    </recommendedName>
    <alternativeName>
        <fullName evidence="8">2'-O-ribose RNA methyltransferase SPB1 homolog</fullName>
    </alternativeName>
</protein>
<evidence type="ECO:0000259" key="10">
    <source>
        <dbReference type="Pfam" id="PF01728"/>
    </source>
</evidence>
<keyword evidence="4 8" id="KW-0489">Methyltransferase</keyword>
<evidence type="ECO:0000256" key="9">
    <source>
        <dbReference type="SAM" id="MobiDB-lite"/>
    </source>
</evidence>
<dbReference type="GeneID" id="100633598"/>
<organism evidence="13 14">
    <name type="scientific">Amphimedon queenslandica</name>
    <name type="common">Sponge</name>
    <dbReference type="NCBI Taxonomy" id="400682"/>
    <lineage>
        <taxon>Eukaryota</taxon>
        <taxon>Metazoa</taxon>
        <taxon>Porifera</taxon>
        <taxon>Demospongiae</taxon>
        <taxon>Heteroscleromorpha</taxon>
        <taxon>Haplosclerida</taxon>
        <taxon>Niphatidae</taxon>
        <taxon>Amphimedon</taxon>
    </lineage>
</organism>
<dbReference type="Proteomes" id="UP000007879">
    <property type="component" value="Unassembled WGS sequence"/>
</dbReference>
<evidence type="ECO:0000256" key="7">
    <source>
        <dbReference type="ARBA" id="ARBA00023242"/>
    </source>
</evidence>
<feature type="compositionally biased region" description="Acidic residues" evidence="9">
    <location>
        <begin position="604"/>
        <end position="615"/>
    </location>
</feature>
<dbReference type="GO" id="GO:0030687">
    <property type="term" value="C:preribosome, large subunit precursor"/>
    <property type="evidence" value="ECO:0007669"/>
    <property type="project" value="TreeGrafter"/>
</dbReference>
<dbReference type="Pfam" id="PF01728">
    <property type="entry name" value="FtsJ"/>
    <property type="match status" value="1"/>
</dbReference>
<feature type="binding site" evidence="8">
    <location>
        <position position="99"/>
    </location>
    <ligand>
        <name>S-adenosyl-L-methionine</name>
        <dbReference type="ChEBI" id="CHEBI:59789"/>
    </ligand>
</feature>
<dbReference type="InterPro" id="IPR015507">
    <property type="entry name" value="rRNA-MeTfrase_E"/>
</dbReference>
<reference evidence="14" key="1">
    <citation type="journal article" date="2010" name="Nature">
        <title>The Amphimedon queenslandica genome and the evolution of animal complexity.</title>
        <authorList>
            <person name="Srivastava M."/>
            <person name="Simakov O."/>
            <person name="Chapman J."/>
            <person name="Fahey B."/>
            <person name="Gauthier M.E."/>
            <person name="Mitros T."/>
            <person name="Richards G.S."/>
            <person name="Conaco C."/>
            <person name="Dacre M."/>
            <person name="Hellsten U."/>
            <person name="Larroux C."/>
            <person name="Putnam N.H."/>
            <person name="Stanke M."/>
            <person name="Adamska M."/>
            <person name="Darling A."/>
            <person name="Degnan S.M."/>
            <person name="Oakley T.H."/>
            <person name="Plachetzki D.C."/>
            <person name="Zhai Y."/>
            <person name="Adamski M."/>
            <person name="Calcino A."/>
            <person name="Cummins S.F."/>
            <person name="Goodstein D.M."/>
            <person name="Harris C."/>
            <person name="Jackson D.J."/>
            <person name="Leys S.P."/>
            <person name="Shu S."/>
            <person name="Woodcroft B.J."/>
            <person name="Vervoort M."/>
            <person name="Kosik K.S."/>
            <person name="Manning G."/>
            <person name="Degnan B.M."/>
            <person name="Rokhsar D.S."/>
        </authorList>
    </citation>
    <scope>NUCLEOTIDE SEQUENCE [LARGE SCALE GENOMIC DNA]</scope>
</reference>
<feature type="region of interest" description="Disordered" evidence="9">
    <location>
        <begin position="771"/>
        <end position="805"/>
    </location>
</feature>
<feature type="binding site" evidence="8">
    <location>
        <position position="81"/>
    </location>
    <ligand>
        <name>S-adenosyl-L-methionine</name>
        <dbReference type="ChEBI" id="CHEBI:59789"/>
    </ligand>
</feature>
<comment type="similarity">
    <text evidence="8">Belongs to the class I-like SAM-binding methyltransferase superfamily. RNA methyltransferase RlmE family. SPB1 subfamily.</text>
</comment>